<accession>A0ABX6ERJ3</accession>
<dbReference type="PROSITE" id="PS51330">
    <property type="entry name" value="DHFR_2"/>
    <property type="match status" value="1"/>
</dbReference>
<keyword evidence="5" id="KW-0521">NADP</keyword>
<dbReference type="EMBL" id="CP015055">
    <property type="protein sequence ID" value="QGN14959.1"/>
    <property type="molecule type" value="Genomic_DNA"/>
</dbReference>
<sequence>MTPKPPVCCVVACLMPGYGIGFQGTLPWKLSKEMKYFRQLTSSTKDPKLQNAVIMGRKTWESIPSKFRPLPNRLNVVISRTEGVDQLESLDRCLEKRVDDDDYANKTRHVSLSATDLSKAISQLTTHSERLGLETIYIIGGGEIYNQCIPLSDKLFLTKVHADPGTPAPQMDTFLDKHLVESLFKEQPYPQLLAALPEQVAVPPEDQRFLSEKGFNYNFTLWSRDK</sequence>
<dbReference type="PANTHER" id="PTHR48069">
    <property type="entry name" value="DIHYDROFOLATE REDUCTASE"/>
    <property type="match status" value="1"/>
</dbReference>
<dbReference type="InterPro" id="IPR012259">
    <property type="entry name" value="DHFR"/>
</dbReference>
<evidence type="ECO:0000313" key="9">
    <source>
        <dbReference type="EMBL" id="QGN14959.1"/>
    </source>
</evidence>
<gene>
    <name evidence="9" type="primary">DFR1</name>
    <name evidence="9" type="ORF">FIM1_1636</name>
</gene>
<organism evidence="9 10">
    <name type="scientific">Kluyveromyces marxianus</name>
    <name type="common">Yeast</name>
    <name type="synonym">Candida kefyr</name>
    <dbReference type="NCBI Taxonomy" id="4911"/>
    <lineage>
        <taxon>Eukaryota</taxon>
        <taxon>Fungi</taxon>
        <taxon>Dikarya</taxon>
        <taxon>Ascomycota</taxon>
        <taxon>Saccharomycotina</taxon>
        <taxon>Saccharomycetes</taxon>
        <taxon>Saccharomycetales</taxon>
        <taxon>Saccharomycetaceae</taxon>
        <taxon>Kluyveromyces</taxon>
    </lineage>
</organism>
<dbReference type="Pfam" id="PF00186">
    <property type="entry name" value="DHFR_1"/>
    <property type="match status" value="1"/>
</dbReference>
<dbReference type="PROSITE" id="PS00075">
    <property type="entry name" value="DHFR_1"/>
    <property type="match status" value="1"/>
</dbReference>
<evidence type="ECO:0000313" key="10">
    <source>
        <dbReference type="Proteomes" id="UP000422736"/>
    </source>
</evidence>
<comment type="similarity">
    <text evidence="7">Belongs to the dihydrofolate reductase family.</text>
</comment>
<protein>
    <recommendedName>
        <fullName evidence="3">Dihydrofolate reductase</fullName>
        <ecNumber evidence="2">1.5.1.3</ecNumber>
    </recommendedName>
</protein>
<keyword evidence="6" id="KW-0560">Oxidoreductase</keyword>
<keyword evidence="10" id="KW-1185">Reference proteome</keyword>
<evidence type="ECO:0000256" key="2">
    <source>
        <dbReference type="ARBA" id="ARBA00012856"/>
    </source>
</evidence>
<evidence type="ECO:0000256" key="4">
    <source>
        <dbReference type="ARBA" id="ARBA00022563"/>
    </source>
</evidence>
<dbReference type="PRINTS" id="PR00070">
    <property type="entry name" value="DHFR"/>
</dbReference>
<evidence type="ECO:0000256" key="1">
    <source>
        <dbReference type="ARBA" id="ARBA00004903"/>
    </source>
</evidence>
<name>A0ABX6ERJ3_KLUMA</name>
<evidence type="ECO:0000256" key="3">
    <source>
        <dbReference type="ARBA" id="ARBA00018886"/>
    </source>
</evidence>
<dbReference type="PANTHER" id="PTHR48069:SF3">
    <property type="entry name" value="DIHYDROFOLATE REDUCTASE"/>
    <property type="match status" value="1"/>
</dbReference>
<dbReference type="CDD" id="cd00209">
    <property type="entry name" value="DHFR"/>
    <property type="match status" value="1"/>
</dbReference>
<dbReference type="Gene3D" id="3.40.430.10">
    <property type="entry name" value="Dihydrofolate Reductase, subunit A"/>
    <property type="match status" value="1"/>
</dbReference>
<dbReference type="Proteomes" id="UP000422736">
    <property type="component" value="Chromosome 2"/>
</dbReference>
<dbReference type="EC" id="1.5.1.3" evidence="2"/>
<proteinExistence type="inferred from homology"/>
<feature type="domain" description="DHFR" evidence="8">
    <location>
        <begin position="6"/>
        <end position="224"/>
    </location>
</feature>
<dbReference type="InterPro" id="IPR001796">
    <property type="entry name" value="DHFR_dom"/>
</dbReference>
<dbReference type="InterPro" id="IPR017925">
    <property type="entry name" value="DHFR_CS"/>
</dbReference>
<comment type="pathway">
    <text evidence="1">Cofactor biosynthesis; tetrahydrofolate biosynthesis; 5,6,7,8-tetrahydrofolate from 7,8-dihydrofolate: step 1/1.</text>
</comment>
<reference evidence="9 10" key="1">
    <citation type="submission" date="2016-03" db="EMBL/GenBank/DDBJ databases">
        <title>How can Kluyveromyces marxianus grow so fast - potential evolutionary course in Saccharomyces Complex revealed by comparative genomics.</title>
        <authorList>
            <person name="Mo W."/>
            <person name="Lu W."/>
            <person name="Yang X."/>
            <person name="Qi J."/>
            <person name="Lv H."/>
        </authorList>
    </citation>
    <scope>NUCLEOTIDE SEQUENCE [LARGE SCALE GENOMIC DNA]</scope>
    <source>
        <strain evidence="9 10">FIM1</strain>
    </source>
</reference>
<evidence type="ECO:0000256" key="6">
    <source>
        <dbReference type="ARBA" id="ARBA00023002"/>
    </source>
</evidence>
<evidence type="ECO:0000256" key="7">
    <source>
        <dbReference type="RuleBase" id="RU004474"/>
    </source>
</evidence>
<keyword evidence="4" id="KW-0554">One-carbon metabolism</keyword>
<dbReference type="SUPFAM" id="SSF53597">
    <property type="entry name" value="Dihydrofolate reductase-like"/>
    <property type="match status" value="1"/>
</dbReference>
<evidence type="ECO:0000256" key="5">
    <source>
        <dbReference type="ARBA" id="ARBA00022857"/>
    </source>
</evidence>
<dbReference type="InterPro" id="IPR024072">
    <property type="entry name" value="DHFR-like_dom_sf"/>
</dbReference>
<evidence type="ECO:0000259" key="8">
    <source>
        <dbReference type="PROSITE" id="PS51330"/>
    </source>
</evidence>